<organism evidence="1 2">
    <name type="scientific">Dryococelus australis</name>
    <dbReference type="NCBI Taxonomy" id="614101"/>
    <lineage>
        <taxon>Eukaryota</taxon>
        <taxon>Metazoa</taxon>
        <taxon>Ecdysozoa</taxon>
        <taxon>Arthropoda</taxon>
        <taxon>Hexapoda</taxon>
        <taxon>Insecta</taxon>
        <taxon>Pterygota</taxon>
        <taxon>Neoptera</taxon>
        <taxon>Polyneoptera</taxon>
        <taxon>Phasmatodea</taxon>
        <taxon>Verophasmatodea</taxon>
        <taxon>Anareolatae</taxon>
        <taxon>Phasmatidae</taxon>
        <taxon>Eurycanthinae</taxon>
        <taxon>Dryococelus</taxon>
    </lineage>
</organism>
<comment type="caution">
    <text evidence="1">The sequence shown here is derived from an EMBL/GenBank/DDBJ whole genome shotgun (WGS) entry which is preliminary data.</text>
</comment>
<reference evidence="1 2" key="1">
    <citation type="submission" date="2023-02" db="EMBL/GenBank/DDBJ databases">
        <title>LHISI_Scaffold_Assembly.</title>
        <authorList>
            <person name="Stuart O.P."/>
            <person name="Cleave R."/>
            <person name="Magrath M.J.L."/>
            <person name="Mikheyev A.S."/>
        </authorList>
    </citation>
    <scope>NUCLEOTIDE SEQUENCE [LARGE SCALE GENOMIC DNA]</scope>
    <source>
        <strain evidence="1">Daus_M_001</strain>
        <tissue evidence="1">Leg muscle</tissue>
    </source>
</reference>
<proteinExistence type="predicted"/>
<evidence type="ECO:0000313" key="1">
    <source>
        <dbReference type="EMBL" id="KAJ8882741.1"/>
    </source>
</evidence>
<dbReference type="EMBL" id="JARBHB010000005">
    <property type="protein sequence ID" value="KAJ8882741.1"/>
    <property type="molecule type" value="Genomic_DNA"/>
</dbReference>
<sequence length="287" mass="31607">MEALGLCPQSHDGNVIRDVRREDVRNGVPALARRNEIRSPLASHTSAIRVAALDRLSWQVLSHAAPGRLLDVAGTGHTPPLTPCSTANLSQDLQVERCSLLQCGANTLCGAHSRALKTRGAVAERLTCSPPTKTNRVQPLTGSLPGFRKWESFWTIPLVGGFSRGDLLFPPSLHYGAAPHAPHFTLHRLSSPDVKSRPNLFTHSLKNEDRWLDYSPPTFTSRARFPARGRPPPHLCDLCLWERRRTMPLVGGFSRRSPVYPSPFILALFHTSPRFILVGALSFGVIS</sequence>
<gene>
    <name evidence="1" type="ORF">PR048_014554</name>
</gene>
<evidence type="ECO:0000313" key="2">
    <source>
        <dbReference type="Proteomes" id="UP001159363"/>
    </source>
</evidence>
<protein>
    <submittedName>
        <fullName evidence="1">Uncharacterized protein</fullName>
    </submittedName>
</protein>
<accession>A0ABQ9HEY7</accession>
<dbReference type="Proteomes" id="UP001159363">
    <property type="component" value="Chromosome 4"/>
</dbReference>
<keyword evidence="2" id="KW-1185">Reference proteome</keyword>
<name>A0ABQ9HEY7_9NEOP</name>